<accession>A0A238X0D0</accession>
<protein>
    <recommendedName>
        <fullName evidence="3">ABC transporter ATPase</fullName>
    </recommendedName>
</protein>
<dbReference type="OrthoDB" id="978691at2"/>
<keyword evidence="2" id="KW-1185">Reference proteome</keyword>
<dbReference type="RefSeq" id="WP_089381350.1">
    <property type="nucleotide sequence ID" value="NZ_FZNT01000004.1"/>
</dbReference>
<dbReference type="EMBL" id="FZNT01000004">
    <property type="protein sequence ID" value="SNR52088.1"/>
    <property type="molecule type" value="Genomic_DNA"/>
</dbReference>
<evidence type="ECO:0000313" key="2">
    <source>
        <dbReference type="Proteomes" id="UP000198384"/>
    </source>
</evidence>
<gene>
    <name evidence="1" type="ORF">SAMN06265371_104242</name>
</gene>
<proteinExistence type="predicted"/>
<sequence>MYLNFEDLDDAARVWVYQSSREFSENEVEEISLKIEAFIQKWQRHGEDLKASYQVKYNQFIVIAVDEIFNNISGCSIDASVNFIKTLENEFSVDLTNKLNISFKDDSNINIVSMADFQKYAKLQKITSNTIVFNNMITSKSDFKTNWEVPASESWHKRFLVS</sequence>
<organism evidence="1 2">
    <name type="scientific">Lutibacter agarilyticus</name>
    <dbReference type="NCBI Taxonomy" id="1109740"/>
    <lineage>
        <taxon>Bacteria</taxon>
        <taxon>Pseudomonadati</taxon>
        <taxon>Bacteroidota</taxon>
        <taxon>Flavobacteriia</taxon>
        <taxon>Flavobacteriales</taxon>
        <taxon>Flavobacteriaceae</taxon>
        <taxon>Lutibacter</taxon>
    </lineage>
</organism>
<evidence type="ECO:0000313" key="1">
    <source>
        <dbReference type="EMBL" id="SNR52088.1"/>
    </source>
</evidence>
<name>A0A238X0D0_9FLAO</name>
<evidence type="ECO:0008006" key="3">
    <source>
        <dbReference type="Google" id="ProtNLM"/>
    </source>
</evidence>
<reference evidence="1 2" key="1">
    <citation type="submission" date="2017-06" db="EMBL/GenBank/DDBJ databases">
        <authorList>
            <person name="Kim H.J."/>
            <person name="Triplett B.A."/>
        </authorList>
    </citation>
    <scope>NUCLEOTIDE SEQUENCE [LARGE SCALE GENOMIC DNA]</scope>
    <source>
        <strain evidence="1 2">DSM 29150</strain>
    </source>
</reference>
<dbReference type="Proteomes" id="UP000198384">
    <property type="component" value="Unassembled WGS sequence"/>
</dbReference>
<dbReference type="AlphaFoldDB" id="A0A238X0D0"/>